<dbReference type="EMBL" id="BAABMM010000012">
    <property type="protein sequence ID" value="GAA5251999.1"/>
    <property type="molecule type" value="Genomic_DNA"/>
</dbReference>
<sequence>MNLKMLKTGTDKSTVTINAGGNMSIAEIQGVGTGTIEFTQPTSLAGTITGNGVNLMFTGPSSVSVAIGSSTSKVGDITVSTDLLNCTRDVNAGNIILIDGGDIKFNGH</sequence>
<accession>A0ABP9TRZ4</accession>
<dbReference type="Proteomes" id="UP001628124">
    <property type="component" value="Unassembled WGS sequence"/>
</dbReference>
<organism evidence="1 2">
    <name type="scientific">Candidatus Rickettsia kedanie</name>
    <dbReference type="NCBI Taxonomy" id="3115352"/>
    <lineage>
        <taxon>Bacteria</taxon>
        <taxon>Pseudomonadati</taxon>
        <taxon>Pseudomonadota</taxon>
        <taxon>Alphaproteobacteria</taxon>
        <taxon>Rickettsiales</taxon>
        <taxon>Rickettsiaceae</taxon>
        <taxon>Rickettsieae</taxon>
        <taxon>Rickettsia</taxon>
        <taxon>spotted fever group</taxon>
    </lineage>
</organism>
<protein>
    <submittedName>
        <fullName evidence="1">Uncharacterized protein</fullName>
    </submittedName>
</protein>
<gene>
    <name evidence="1" type="ORF">KNCP2_02870</name>
</gene>
<comment type="caution">
    <text evidence="1">The sequence shown here is derived from an EMBL/GenBank/DDBJ whole genome shotgun (WGS) entry which is preliminary data.</text>
</comment>
<name>A0ABP9TRZ4_9RICK</name>
<proteinExistence type="predicted"/>
<evidence type="ECO:0000313" key="2">
    <source>
        <dbReference type="Proteomes" id="UP001628124"/>
    </source>
</evidence>
<reference evidence="1 2" key="1">
    <citation type="journal article" date="2024" name="Microbiol. Immunol.">
        <title>Discovery of a novel spotted fever group Rickettsia, 'Candidatus Rickettsia kedanie,' in unfed larval chigger mites, Leptotrombidium scutellare.</title>
        <authorList>
            <person name="Ogawa M."/>
            <person name="Matsutani M."/>
            <person name="Katayama T."/>
            <person name="Takada N."/>
            <person name="Noda S."/>
            <person name="Takahashi M."/>
            <person name="Kageyama D."/>
            <person name="Hanaoka N."/>
            <person name="Ebihara H."/>
        </authorList>
    </citation>
    <scope>NUCLEOTIDE SEQUENCE [LARGE SCALE GENOMIC DNA]</scope>
    <source>
        <strain evidence="1 2">KNCP2-13</strain>
    </source>
</reference>
<evidence type="ECO:0000313" key="1">
    <source>
        <dbReference type="EMBL" id="GAA5251999.1"/>
    </source>
</evidence>
<keyword evidence="2" id="KW-1185">Reference proteome</keyword>